<evidence type="ECO:0000256" key="1">
    <source>
        <dbReference type="SAM" id="SignalP"/>
    </source>
</evidence>
<feature type="signal peptide" evidence="1">
    <location>
        <begin position="1"/>
        <end position="28"/>
    </location>
</feature>
<keyword evidence="1" id="KW-0732">Signal</keyword>
<reference evidence="2" key="1">
    <citation type="submission" date="2023-07" db="EMBL/GenBank/DDBJ databases">
        <authorList>
            <person name="Kim M.K."/>
        </authorList>
    </citation>
    <scope>NUCLEOTIDE SEQUENCE</scope>
    <source>
        <strain evidence="2">M29</strain>
    </source>
</reference>
<gene>
    <name evidence="2" type="ORF">Q5H92_00140</name>
</gene>
<proteinExistence type="predicted"/>
<feature type="chain" id="PRO_5047257103" evidence="1">
    <location>
        <begin position="29"/>
        <end position="536"/>
    </location>
</feature>
<comment type="caution">
    <text evidence="2">The sequence shown here is derived from an EMBL/GenBank/DDBJ whole genome shotgun (WGS) entry which is preliminary data.</text>
</comment>
<dbReference type="EMBL" id="JAUQSX010000001">
    <property type="protein sequence ID" value="MDO7844747.1"/>
    <property type="molecule type" value="Genomic_DNA"/>
</dbReference>
<evidence type="ECO:0000313" key="2">
    <source>
        <dbReference type="EMBL" id="MDO7844747.1"/>
    </source>
</evidence>
<sequence>MRNSFVQRLVLSSSLLLLLTAGAQPAVAQEATISDLGSAYYRGFRTVEGQLYFMLRQERNVYDLFHLEIYGRDLQKKGTTDLRLGRGWFQGDARMVGDQAVFYFFTGKEGLLLTVDASGQKFKEIRFPANDVLVSQAVIAPAGGGDFYLAYPFDPGKTGYVVARYGPDLSVKWKKDYAPEKGKYRVRFVQADAATVYVVADHTKGTYEVVTLDGATGAEKFHQDLPAEATPLTPTFAGLSSAGHLLLTGSYAEPAQKTPVVSVASASAPRPGGLFVLAMGPDGKPDFLTRMSYAKDLAGKLNTHSTLQQFTVGETPGVKVHALLPRPGGGYALMGETFKNFSFTDTQYEAAGGVRAPGLNGVAGGPGPLRRDILDLVVFQFTPQGQLESVRRIPKPYKIYNDQAMGGGNTEFNNTAVYAYRFLYQRDPAQLPELVLFNWHQNLLYVNSVKPATDARDNLFTRRYLDQPALPAGPDRGELTARTYSNEMAGSIDYAPAALFFDEVLPHAPGKFLYTHFDPATSRLHLQVMDVPGGSN</sequence>
<accession>A0ABT9A7K3</accession>
<organism evidence="2 3">
    <name type="scientific">Hymenobacter mellowenesis</name>
    <dbReference type="NCBI Taxonomy" id="3063995"/>
    <lineage>
        <taxon>Bacteria</taxon>
        <taxon>Pseudomonadati</taxon>
        <taxon>Bacteroidota</taxon>
        <taxon>Cytophagia</taxon>
        <taxon>Cytophagales</taxon>
        <taxon>Hymenobacteraceae</taxon>
        <taxon>Hymenobacter</taxon>
    </lineage>
</organism>
<protein>
    <submittedName>
        <fullName evidence="2">Uncharacterized protein</fullName>
    </submittedName>
</protein>
<dbReference type="Proteomes" id="UP001167796">
    <property type="component" value="Unassembled WGS sequence"/>
</dbReference>
<evidence type="ECO:0000313" key="3">
    <source>
        <dbReference type="Proteomes" id="UP001167796"/>
    </source>
</evidence>
<name>A0ABT9A7K3_9BACT</name>
<dbReference type="RefSeq" id="WP_305009405.1">
    <property type="nucleotide sequence ID" value="NZ_JAUQSX010000001.1"/>
</dbReference>
<keyword evidence="3" id="KW-1185">Reference proteome</keyword>